<name>A0AAD7NSH6_9AGAR</name>
<keyword evidence="2" id="KW-0812">Transmembrane</keyword>
<proteinExistence type="predicted"/>
<gene>
    <name evidence="4" type="ORF">B0H16DRAFT_138702</name>
</gene>
<feature type="chain" id="PRO_5042098322" description="Transmembrane protein" evidence="3">
    <location>
        <begin position="29"/>
        <end position="429"/>
    </location>
</feature>
<evidence type="ECO:0000256" key="1">
    <source>
        <dbReference type="SAM" id="MobiDB-lite"/>
    </source>
</evidence>
<evidence type="ECO:0000313" key="4">
    <source>
        <dbReference type="EMBL" id="KAJ7773093.1"/>
    </source>
</evidence>
<keyword evidence="2" id="KW-0472">Membrane</keyword>
<reference evidence="4" key="1">
    <citation type="submission" date="2023-03" db="EMBL/GenBank/DDBJ databases">
        <title>Massive genome expansion in bonnet fungi (Mycena s.s.) driven by repeated elements and novel gene families across ecological guilds.</title>
        <authorList>
            <consortium name="Lawrence Berkeley National Laboratory"/>
            <person name="Harder C.B."/>
            <person name="Miyauchi S."/>
            <person name="Viragh M."/>
            <person name="Kuo A."/>
            <person name="Thoen E."/>
            <person name="Andreopoulos B."/>
            <person name="Lu D."/>
            <person name="Skrede I."/>
            <person name="Drula E."/>
            <person name="Henrissat B."/>
            <person name="Morin E."/>
            <person name="Kohler A."/>
            <person name="Barry K."/>
            <person name="LaButti K."/>
            <person name="Morin E."/>
            <person name="Salamov A."/>
            <person name="Lipzen A."/>
            <person name="Mereny Z."/>
            <person name="Hegedus B."/>
            <person name="Baldrian P."/>
            <person name="Stursova M."/>
            <person name="Weitz H."/>
            <person name="Taylor A."/>
            <person name="Grigoriev I.V."/>
            <person name="Nagy L.G."/>
            <person name="Martin F."/>
            <person name="Kauserud H."/>
        </authorList>
    </citation>
    <scope>NUCLEOTIDE SEQUENCE</scope>
    <source>
        <strain evidence="4">CBHHK182m</strain>
    </source>
</reference>
<organism evidence="4 5">
    <name type="scientific">Mycena metata</name>
    <dbReference type="NCBI Taxonomy" id="1033252"/>
    <lineage>
        <taxon>Eukaryota</taxon>
        <taxon>Fungi</taxon>
        <taxon>Dikarya</taxon>
        <taxon>Basidiomycota</taxon>
        <taxon>Agaricomycotina</taxon>
        <taxon>Agaricomycetes</taxon>
        <taxon>Agaricomycetidae</taxon>
        <taxon>Agaricales</taxon>
        <taxon>Marasmiineae</taxon>
        <taxon>Mycenaceae</taxon>
        <taxon>Mycena</taxon>
    </lineage>
</organism>
<keyword evidence="3" id="KW-0732">Signal</keyword>
<sequence length="429" mass="45629">MSYAFPLHPPVVSWLMALTTRVVPAVLAVKSVHLAVNDAIAAADAAWYAKQAAAVVEILETRAMLNALEAPIGEQTNVALHFQPPKLDSNWHTDPAGATPSQFFAIVLPFIIIALVAVFLLVLGLSKPSSRAHTVVPAAHVGNVPAEPTVAPLDALVTEPVKLIDFPTDLPTLPTVSTAASPTQFVVALPTELAFTVTSPAAHLAEPTASHDLPTEPIAVVAQGHDAPSPAVIADSNLVQENLETPVTPPRVSSRVRAKTAEGRLVDVPTSPVPAGAAVRRLLPLSPSQVPNIARQPRPAAVGQRTPVLPTNRPSEAIHGSRTYQTTPTPRVYQVIRMTPGLPASTLSATKSSSHVRRHTSKVECPGGVDFPLLRAAERHHYYAAASTSLSVRDSHYAHSRRYLDLHAQQQAELAFGGIIRGHARRGVW</sequence>
<feature type="signal peptide" evidence="3">
    <location>
        <begin position="1"/>
        <end position="28"/>
    </location>
</feature>
<dbReference type="EMBL" id="JARKIB010000013">
    <property type="protein sequence ID" value="KAJ7773093.1"/>
    <property type="molecule type" value="Genomic_DNA"/>
</dbReference>
<accession>A0AAD7NSH6</accession>
<keyword evidence="2" id="KW-1133">Transmembrane helix</keyword>
<dbReference type="Proteomes" id="UP001215598">
    <property type="component" value="Unassembled WGS sequence"/>
</dbReference>
<evidence type="ECO:0000256" key="2">
    <source>
        <dbReference type="SAM" id="Phobius"/>
    </source>
</evidence>
<evidence type="ECO:0000256" key="3">
    <source>
        <dbReference type="SAM" id="SignalP"/>
    </source>
</evidence>
<dbReference type="AlphaFoldDB" id="A0AAD7NSH6"/>
<evidence type="ECO:0008006" key="6">
    <source>
        <dbReference type="Google" id="ProtNLM"/>
    </source>
</evidence>
<evidence type="ECO:0000313" key="5">
    <source>
        <dbReference type="Proteomes" id="UP001215598"/>
    </source>
</evidence>
<comment type="caution">
    <text evidence="4">The sequence shown here is derived from an EMBL/GenBank/DDBJ whole genome shotgun (WGS) entry which is preliminary data.</text>
</comment>
<protein>
    <recommendedName>
        <fullName evidence="6">Transmembrane protein</fullName>
    </recommendedName>
</protein>
<feature type="transmembrane region" description="Helical" evidence="2">
    <location>
        <begin position="103"/>
        <end position="123"/>
    </location>
</feature>
<keyword evidence="5" id="KW-1185">Reference proteome</keyword>
<feature type="region of interest" description="Disordered" evidence="1">
    <location>
        <begin position="289"/>
        <end position="324"/>
    </location>
</feature>